<dbReference type="SMART" id="SM00360">
    <property type="entry name" value="RRM"/>
    <property type="match status" value="2"/>
</dbReference>
<dbReference type="InterPro" id="IPR004182">
    <property type="entry name" value="GRAM"/>
</dbReference>
<dbReference type="Pfam" id="PF02893">
    <property type="entry name" value="GRAM"/>
    <property type="match status" value="1"/>
</dbReference>
<dbReference type="InterPro" id="IPR000504">
    <property type="entry name" value="RRM_dom"/>
</dbReference>
<dbReference type="SUPFAM" id="SSF54928">
    <property type="entry name" value="RNA-binding domain, RBD"/>
    <property type="match status" value="1"/>
</dbReference>
<dbReference type="InterPro" id="IPR012677">
    <property type="entry name" value="Nucleotide-bd_a/b_plait_sf"/>
</dbReference>
<dbReference type="Pfam" id="PF00076">
    <property type="entry name" value="RRM_1"/>
    <property type="match status" value="1"/>
</dbReference>
<dbReference type="PROSITE" id="PS50102">
    <property type="entry name" value="RRM"/>
    <property type="match status" value="1"/>
</dbReference>
<dbReference type="GO" id="GO:0005634">
    <property type="term" value="C:nucleus"/>
    <property type="evidence" value="ECO:0007669"/>
    <property type="project" value="TreeGrafter"/>
</dbReference>
<organism evidence="5">
    <name type="scientific">Oikopleura dioica</name>
    <name type="common">Tunicate</name>
    <dbReference type="NCBI Taxonomy" id="34765"/>
    <lineage>
        <taxon>Eukaryota</taxon>
        <taxon>Metazoa</taxon>
        <taxon>Chordata</taxon>
        <taxon>Tunicata</taxon>
        <taxon>Appendicularia</taxon>
        <taxon>Copelata</taxon>
        <taxon>Oikopleuridae</taxon>
        <taxon>Oikopleura</taxon>
    </lineage>
</organism>
<evidence type="ECO:0000313" key="5">
    <source>
        <dbReference type="EMBL" id="CBY36428.1"/>
    </source>
</evidence>
<feature type="compositionally biased region" description="Acidic residues" evidence="3">
    <location>
        <begin position="279"/>
        <end position="294"/>
    </location>
</feature>
<protein>
    <recommendedName>
        <fullName evidence="4">RRM domain-containing protein</fullName>
    </recommendedName>
</protein>
<dbReference type="EMBL" id="FN654775">
    <property type="protein sequence ID" value="CBY36428.1"/>
    <property type="molecule type" value="Genomic_DNA"/>
</dbReference>
<evidence type="ECO:0000256" key="1">
    <source>
        <dbReference type="PROSITE-ProRule" id="PRU00176"/>
    </source>
</evidence>
<dbReference type="Gene3D" id="3.30.70.330">
    <property type="match status" value="1"/>
</dbReference>
<name>E4YLR7_OIKDI</name>
<dbReference type="PANTHER" id="PTHR31606">
    <property type="entry name" value="WW DOMAIN BINDING PROTEIN 2, ISOFORM E"/>
    <property type="match status" value="1"/>
</dbReference>
<gene>
    <name evidence="5" type="ORF">GSOID_T00029434001</name>
</gene>
<sequence>MAKQLLKGLEEAPMIDILPLATDVMNPEEYEDNAFDEKIEKPDDAKNATEEDPSETAPPTEVNTTTDVRSSEDRTIFVKNLPFDTTVEELEALFREAKEVRLLTKASGKCRGKAFVEMNTVEAAHKAHAYKKWDLRKKRLEVDLCGSKSNNTEADEIKETGTLSIKANTEFDEMDLEDLFEDPVQIRFPKNGLNIAYAQFESKEVAKKYKESDLEINGQQIVFSYVPDRLSVAPKGRRKEEASEEEEVTEDAVLSEEDHPIVTAAEDEDHSEVASPIEEAAEEEVATEAEEEGALSEVAHLTVEASEEEEAIEAVEDHSEVAHLTEAAAEEVDEDHLEVDHQIVEEEDAVAEEAPSEVARQTEALAEEASAAAQEAVEKEEEAAVEVVEDLTEVVAVQAEGSVNREVLSTVTELNMFINYSKRIKKTLKILNFRMSLNTFNPDPDMRENKMVLAPNECVMRKDKNVVLEFKNQSHSCREMKGKHSGNIYVTNLRVFFLSDSAKSKLRDFIIPFNCLSKLELKQPIFGSNYVVGDVKAAPGGGWEGTTQINLVFNSGGAIEFGKFVLATANSSRTQTVYTAPQNGLYPSPPPNPYIQNQQGQFNSATGMYEFQSNYTTPYGAPLSAPIPGQSLNDAPPRYDELPQSDLPPYIASSVPEKKND</sequence>
<dbReference type="CDD" id="cd00590">
    <property type="entry name" value="RRM_SF"/>
    <property type="match status" value="1"/>
</dbReference>
<reference evidence="5" key="1">
    <citation type="journal article" date="2010" name="Science">
        <title>Plasticity of animal genome architecture unmasked by rapid evolution of a pelagic tunicate.</title>
        <authorList>
            <person name="Denoeud F."/>
            <person name="Henriet S."/>
            <person name="Mungpakdee S."/>
            <person name="Aury J.M."/>
            <person name="Da Silva C."/>
            <person name="Brinkmann H."/>
            <person name="Mikhaleva J."/>
            <person name="Olsen L.C."/>
            <person name="Jubin C."/>
            <person name="Canestro C."/>
            <person name="Bouquet J.M."/>
            <person name="Danks G."/>
            <person name="Poulain J."/>
            <person name="Campsteijn C."/>
            <person name="Adamski M."/>
            <person name="Cross I."/>
            <person name="Yadetie F."/>
            <person name="Muffato M."/>
            <person name="Louis A."/>
            <person name="Butcher S."/>
            <person name="Tsagkogeorga G."/>
            <person name="Konrad A."/>
            <person name="Singh S."/>
            <person name="Jensen M.F."/>
            <person name="Cong E.H."/>
            <person name="Eikeseth-Otteraa H."/>
            <person name="Noel B."/>
            <person name="Anthouard V."/>
            <person name="Porcel B.M."/>
            <person name="Kachouri-Lafond R."/>
            <person name="Nishino A."/>
            <person name="Ugolini M."/>
            <person name="Chourrout P."/>
            <person name="Nishida H."/>
            <person name="Aasland R."/>
            <person name="Huzurbazar S."/>
            <person name="Westhof E."/>
            <person name="Delsuc F."/>
            <person name="Lehrach H."/>
            <person name="Reinhardt R."/>
            <person name="Weissenbach J."/>
            <person name="Roy S.W."/>
            <person name="Artiguenave F."/>
            <person name="Postlethwait J.H."/>
            <person name="Manak J.R."/>
            <person name="Thompson E.M."/>
            <person name="Jaillon O."/>
            <person name="Du Pasquier L."/>
            <person name="Boudinot P."/>
            <person name="Liberles D.A."/>
            <person name="Volff J.N."/>
            <person name="Philippe H."/>
            <person name="Lenhard B."/>
            <person name="Roest Crollius H."/>
            <person name="Wincker P."/>
            <person name="Chourrout D."/>
        </authorList>
    </citation>
    <scope>NUCLEOTIDE SEQUENCE [LARGE SCALE GENOMIC DNA]</scope>
</reference>
<dbReference type="PANTHER" id="PTHR31606:SF1">
    <property type="entry name" value="WW DOMAIN BINDING PROTEIN 2, ISOFORM E"/>
    <property type="match status" value="1"/>
</dbReference>
<accession>E4YLR7</accession>
<feature type="coiled-coil region" evidence="2">
    <location>
        <begin position="359"/>
        <end position="386"/>
    </location>
</feature>
<dbReference type="GO" id="GO:0003723">
    <property type="term" value="F:RNA binding"/>
    <property type="evidence" value="ECO:0007669"/>
    <property type="project" value="UniProtKB-UniRule"/>
</dbReference>
<feature type="domain" description="RRM" evidence="4">
    <location>
        <begin position="74"/>
        <end position="147"/>
    </location>
</feature>
<dbReference type="SUPFAM" id="SSF50729">
    <property type="entry name" value="PH domain-like"/>
    <property type="match status" value="1"/>
</dbReference>
<dbReference type="InterPro" id="IPR044852">
    <property type="entry name" value="WBP2-like"/>
</dbReference>
<keyword evidence="2" id="KW-0175">Coiled coil</keyword>
<evidence type="ECO:0000256" key="2">
    <source>
        <dbReference type="SAM" id="Coils"/>
    </source>
</evidence>
<dbReference type="Proteomes" id="UP000011014">
    <property type="component" value="Unassembled WGS sequence"/>
</dbReference>
<feature type="region of interest" description="Disordered" evidence="3">
    <location>
        <begin position="620"/>
        <end position="661"/>
    </location>
</feature>
<keyword evidence="1" id="KW-0694">RNA-binding</keyword>
<dbReference type="AlphaFoldDB" id="E4YLR7"/>
<feature type="compositionally biased region" description="Acidic residues" evidence="3">
    <location>
        <begin position="242"/>
        <end position="255"/>
    </location>
</feature>
<evidence type="ECO:0000256" key="3">
    <source>
        <dbReference type="SAM" id="MobiDB-lite"/>
    </source>
</evidence>
<feature type="region of interest" description="Disordered" evidence="3">
    <location>
        <begin position="234"/>
        <end position="295"/>
    </location>
</feature>
<dbReference type="InterPro" id="IPR035979">
    <property type="entry name" value="RBD_domain_sf"/>
</dbReference>
<dbReference type="GO" id="GO:0003713">
    <property type="term" value="F:transcription coactivator activity"/>
    <property type="evidence" value="ECO:0007669"/>
    <property type="project" value="InterPro"/>
</dbReference>
<proteinExistence type="predicted"/>
<evidence type="ECO:0000259" key="4">
    <source>
        <dbReference type="PROSITE" id="PS50102"/>
    </source>
</evidence>
<dbReference type="GO" id="GO:0031490">
    <property type="term" value="F:chromatin DNA binding"/>
    <property type="evidence" value="ECO:0007669"/>
    <property type="project" value="TreeGrafter"/>
</dbReference>
<dbReference type="CDD" id="cd13214">
    <property type="entry name" value="PH-GRAM_WBP2"/>
    <property type="match status" value="1"/>
</dbReference>
<feature type="compositionally biased region" description="Basic and acidic residues" evidence="3">
    <location>
        <begin position="35"/>
        <end position="49"/>
    </location>
</feature>
<feature type="region of interest" description="Disordered" evidence="3">
    <location>
        <begin position="28"/>
        <end position="69"/>
    </location>
</feature>